<dbReference type="AlphaFoldDB" id="A0A814UHQ7"/>
<keyword evidence="1" id="KW-0812">Transmembrane</keyword>
<dbReference type="EMBL" id="CAJNOO010001609">
    <property type="protein sequence ID" value="CAF1177120.1"/>
    <property type="molecule type" value="Genomic_DNA"/>
</dbReference>
<evidence type="ECO:0000313" key="3">
    <source>
        <dbReference type="Proteomes" id="UP000663882"/>
    </source>
</evidence>
<evidence type="ECO:0000256" key="1">
    <source>
        <dbReference type="SAM" id="Phobius"/>
    </source>
</evidence>
<keyword evidence="1" id="KW-0472">Membrane</keyword>
<evidence type="ECO:0000313" key="2">
    <source>
        <dbReference type="EMBL" id="CAF1177120.1"/>
    </source>
</evidence>
<accession>A0A814UHQ7</accession>
<keyword evidence="1" id="KW-1133">Transmembrane helix</keyword>
<dbReference type="Proteomes" id="UP000663882">
    <property type="component" value="Unassembled WGS sequence"/>
</dbReference>
<comment type="caution">
    <text evidence="2">The sequence shown here is derived from an EMBL/GenBank/DDBJ whole genome shotgun (WGS) entry which is preliminary data.</text>
</comment>
<protein>
    <submittedName>
        <fullName evidence="2">Uncharacterized protein</fullName>
    </submittedName>
</protein>
<reference evidence="2" key="1">
    <citation type="submission" date="2021-02" db="EMBL/GenBank/DDBJ databases">
        <authorList>
            <person name="Nowell W R."/>
        </authorList>
    </citation>
    <scope>NUCLEOTIDE SEQUENCE</scope>
</reference>
<gene>
    <name evidence="2" type="ORF">RFH988_LOCUS23296</name>
</gene>
<feature type="transmembrane region" description="Helical" evidence="1">
    <location>
        <begin position="82"/>
        <end position="103"/>
    </location>
</feature>
<organism evidence="2 3">
    <name type="scientific">Rotaria sordida</name>
    <dbReference type="NCBI Taxonomy" id="392033"/>
    <lineage>
        <taxon>Eukaryota</taxon>
        <taxon>Metazoa</taxon>
        <taxon>Spiralia</taxon>
        <taxon>Gnathifera</taxon>
        <taxon>Rotifera</taxon>
        <taxon>Eurotatoria</taxon>
        <taxon>Bdelloidea</taxon>
        <taxon>Philodinida</taxon>
        <taxon>Philodinidae</taxon>
        <taxon>Rotaria</taxon>
    </lineage>
</organism>
<proteinExistence type="predicted"/>
<sequence length="116" mass="12609">MSYATHKAFQPKKMVDQTFHGKPLSFMPTVAQSSTRPTKIQSNFKGIKEILSSTTTKKRSAAPTTSNIGHNSSFVKSTWFKVLVGFIMGGVMASAITVPLLLICRNNNVLTTTGKS</sequence>
<name>A0A814UHQ7_9BILA</name>